<feature type="region of interest" description="Disordered" evidence="1">
    <location>
        <begin position="102"/>
        <end position="127"/>
    </location>
</feature>
<accession>A0A9P5GD47</accession>
<feature type="compositionally biased region" description="Polar residues" evidence="1">
    <location>
        <begin position="11"/>
        <end position="21"/>
    </location>
</feature>
<feature type="compositionally biased region" description="Basic residues" evidence="1">
    <location>
        <begin position="102"/>
        <end position="123"/>
    </location>
</feature>
<keyword evidence="3" id="KW-1185">Reference proteome</keyword>
<gene>
    <name evidence="2" type="ORF">PCG10_001287</name>
</gene>
<evidence type="ECO:0000313" key="2">
    <source>
        <dbReference type="EMBL" id="KAF7517370.1"/>
    </source>
</evidence>
<name>A0A9P5GD47_PENCR</name>
<evidence type="ECO:0000313" key="3">
    <source>
        <dbReference type="Proteomes" id="UP000701341"/>
    </source>
</evidence>
<comment type="caution">
    <text evidence="2">The sequence shown here is derived from an EMBL/GenBank/DDBJ whole genome shotgun (WGS) entry which is preliminary data.</text>
</comment>
<feature type="region of interest" description="Disordered" evidence="1">
    <location>
        <begin position="49"/>
        <end position="74"/>
    </location>
</feature>
<protein>
    <submittedName>
        <fullName evidence="2">Uncharacterized protein</fullName>
    </submittedName>
</protein>
<dbReference type="Proteomes" id="UP000701341">
    <property type="component" value="Unassembled WGS sequence"/>
</dbReference>
<proteinExistence type="predicted"/>
<organism evidence="2 3">
    <name type="scientific">Penicillium crustosum</name>
    <name type="common">Blue mold fungus</name>
    <dbReference type="NCBI Taxonomy" id="36656"/>
    <lineage>
        <taxon>Eukaryota</taxon>
        <taxon>Fungi</taxon>
        <taxon>Dikarya</taxon>
        <taxon>Ascomycota</taxon>
        <taxon>Pezizomycotina</taxon>
        <taxon>Eurotiomycetes</taxon>
        <taxon>Eurotiomycetidae</taxon>
        <taxon>Eurotiales</taxon>
        <taxon>Aspergillaceae</taxon>
        <taxon>Penicillium</taxon>
    </lineage>
</organism>
<dbReference type="EMBL" id="JAAOZQ010000117">
    <property type="protein sequence ID" value="KAF7517370.1"/>
    <property type="molecule type" value="Genomic_DNA"/>
</dbReference>
<evidence type="ECO:0000256" key="1">
    <source>
        <dbReference type="SAM" id="MobiDB-lite"/>
    </source>
</evidence>
<dbReference type="AlphaFoldDB" id="A0A9P5GD47"/>
<sequence>MAGTRPKRLTPANQTQESATNRVILHEKPTLVKGVIDYLYTLDYKVELPPPATNLPQQPDGEKARDNQEMSTHMPEDAGAAWDILSFHILIECSSTGSRSSRRKTWQKSWRGRSTRGRSHMRSMKYTTQHPQVTETYETWQWELLWKTS</sequence>
<dbReference type="OrthoDB" id="6359816at2759"/>
<reference evidence="2" key="1">
    <citation type="submission" date="2020-02" db="EMBL/GenBank/DDBJ databases">
        <authorList>
            <person name="Lichtner F.J."/>
        </authorList>
    </citation>
    <scope>NUCLEOTIDE SEQUENCE</scope>
    <source>
        <strain evidence="2">G10</strain>
    </source>
</reference>
<feature type="region of interest" description="Disordered" evidence="1">
    <location>
        <begin position="1"/>
        <end position="21"/>
    </location>
</feature>